<gene>
    <name evidence="1" type="ORF">PoB_004622600</name>
</gene>
<comment type="caution">
    <text evidence="1">The sequence shown here is derived from an EMBL/GenBank/DDBJ whole genome shotgun (WGS) entry which is preliminary data.</text>
</comment>
<dbReference type="EMBL" id="BLXT01005083">
    <property type="protein sequence ID" value="GFO19721.1"/>
    <property type="molecule type" value="Genomic_DNA"/>
</dbReference>
<evidence type="ECO:0000313" key="2">
    <source>
        <dbReference type="Proteomes" id="UP000735302"/>
    </source>
</evidence>
<proteinExistence type="predicted"/>
<sequence length="168" mass="19396">MDRTRTLAMVEEGQDVKRRSPANSIRRGRLWLNLILDLRLAYIFYSSPANSIRRARLWLNPILDLRLAYILYSSPANSIRRARLWPNPILDLRLAYILYSSPAHSIRRAIIRLKPTLDLRPAYIIIILYYSPANSTGILEQGLAEAKPQKPRCCNAFWGICSALWPSF</sequence>
<dbReference type="Proteomes" id="UP000735302">
    <property type="component" value="Unassembled WGS sequence"/>
</dbReference>
<accession>A0AAV4B8L9</accession>
<name>A0AAV4B8L9_9GAST</name>
<organism evidence="1 2">
    <name type="scientific">Plakobranchus ocellatus</name>
    <dbReference type="NCBI Taxonomy" id="259542"/>
    <lineage>
        <taxon>Eukaryota</taxon>
        <taxon>Metazoa</taxon>
        <taxon>Spiralia</taxon>
        <taxon>Lophotrochozoa</taxon>
        <taxon>Mollusca</taxon>
        <taxon>Gastropoda</taxon>
        <taxon>Heterobranchia</taxon>
        <taxon>Euthyneura</taxon>
        <taxon>Panpulmonata</taxon>
        <taxon>Sacoglossa</taxon>
        <taxon>Placobranchoidea</taxon>
        <taxon>Plakobranchidae</taxon>
        <taxon>Plakobranchus</taxon>
    </lineage>
</organism>
<reference evidence="1 2" key="1">
    <citation type="journal article" date="2021" name="Elife">
        <title>Chloroplast acquisition without the gene transfer in kleptoplastic sea slugs, Plakobranchus ocellatus.</title>
        <authorList>
            <person name="Maeda T."/>
            <person name="Takahashi S."/>
            <person name="Yoshida T."/>
            <person name="Shimamura S."/>
            <person name="Takaki Y."/>
            <person name="Nagai Y."/>
            <person name="Toyoda A."/>
            <person name="Suzuki Y."/>
            <person name="Arimoto A."/>
            <person name="Ishii H."/>
            <person name="Satoh N."/>
            <person name="Nishiyama T."/>
            <person name="Hasebe M."/>
            <person name="Maruyama T."/>
            <person name="Minagawa J."/>
            <person name="Obokata J."/>
            <person name="Shigenobu S."/>
        </authorList>
    </citation>
    <scope>NUCLEOTIDE SEQUENCE [LARGE SCALE GENOMIC DNA]</scope>
</reference>
<protein>
    <submittedName>
        <fullName evidence="1">Uncharacterized protein</fullName>
    </submittedName>
</protein>
<keyword evidence="2" id="KW-1185">Reference proteome</keyword>
<dbReference type="AlphaFoldDB" id="A0AAV4B8L9"/>
<evidence type="ECO:0000313" key="1">
    <source>
        <dbReference type="EMBL" id="GFO19721.1"/>
    </source>
</evidence>